<protein>
    <recommendedName>
        <fullName evidence="7">Phospholipase B-like</fullName>
        <ecNumber evidence="7">3.1.1.-</ecNumber>
    </recommendedName>
</protein>
<evidence type="ECO:0000256" key="1">
    <source>
        <dbReference type="ARBA" id="ARBA00007835"/>
    </source>
</evidence>
<keyword evidence="2" id="KW-0732">Signal</keyword>
<dbReference type="STRING" id="51511.ENSCSAVP00000000039"/>
<dbReference type="GO" id="GO:0005576">
    <property type="term" value="C:extracellular region"/>
    <property type="evidence" value="ECO:0007669"/>
    <property type="project" value="TreeGrafter"/>
</dbReference>
<reference evidence="8" key="2">
    <citation type="submission" date="2025-08" db="UniProtKB">
        <authorList>
            <consortium name="Ensembl"/>
        </authorList>
    </citation>
    <scope>IDENTIFICATION</scope>
</reference>
<dbReference type="OMA" id="ISQVTMS"/>
<dbReference type="Gene3D" id="3.60.60.30">
    <property type="match status" value="1"/>
</dbReference>
<evidence type="ECO:0000256" key="6">
    <source>
        <dbReference type="ARBA" id="ARBA00023180"/>
    </source>
</evidence>
<dbReference type="Ensembl" id="ENSCSAVT00000000039.1">
    <property type="protein sequence ID" value="ENSCSAVP00000000039.1"/>
    <property type="gene ID" value="ENSCSAVG00000000019.1"/>
</dbReference>
<sequence length="542" mass="62581">RFVLVNTAGGSITVVPFHRMTSDTNRILAWSSYKNTVMSNGWAQIEVTTNSDVTNEVQAYAAGYLEGYVTKQILTHRWLNYYKAEHFCSPTSKTLYCNNLRYYITRNRDHMIKKIQQNPHSEYWRQVHLLLLQAQGLIDGFHRKRHINLKLRMKPFGLYFLNFLGDMETLKPIMRHTPIPVMSPPDDVTSDDIIPDDLTPGSCSALVKMLPNYTDIYMGHATWTQYRSMLRMIKRYNLNFKDESGKKIPGHVMAFTSQPGQLYSKNDFYTLSSGLVTMETSLPNYNKQLWTIVRTEYWNVLEWIRNVVANRMASNGREWAEVFSQHNSGNWMILDYNRFHPGVKPEAGSGLLYLLEQMPTQVVYKDITKELVEQTYWPSYNIAYFNATRKICHQSHAEEKLGDLVSYHGCTRAKMFARNQSDVTDVKQMMKLMRYNDYKHDPLSTCPCQPPYTAVKAIASRGDLNPANGTFPMRSMGLSAYGATDAKVVGKDMMRDHEFIAECGPTHDQQPPFQWSTSAFASASRYGMPDKYDFQPIKVMWD</sequence>
<evidence type="ECO:0000256" key="5">
    <source>
        <dbReference type="ARBA" id="ARBA00023098"/>
    </source>
</evidence>
<evidence type="ECO:0000313" key="9">
    <source>
        <dbReference type="Proteomes" id="UP000007875"/>
    </source>
</evidence>
<accession>H2Y3Z1</accession>
<dbReference type="Proteomes" id="UP000007875">
    <property type="component" value="Unassembled WGS sequence"/>
</dbReference>
<dbReference type="PANTHER" id="PTHR12370:SF3">
    <property type="entry name" value="PHOSPHOLIPASE B-LIKE 2-RELATED"/>
    <property type="match status" value="1"/>
</dbReference>
<proteinExistence type="inferred from homology"/>
<dbReference type="EC" id="3.1.1.-" evidence="7"/>
<dbReference type="AlphaFoldDB" id="H2Y3Z1"/>
<keyword evidence="3 7" id="KW-0378">Hydrolase</keyword>
<evidence type="ECO:0000256" key="2">
    <source>
        <dbReference type="ARBA" id="ARBA00022729"/>
    </source>
</evidence>
<dbReference type="eggNOG" id="KOG3774">
    <property type="taxonomic scope" value="Eukaryota"/>
</dbReference>
<dbReference type="Pfam" id="PF04916">
    <property type="entry name" value="Phospholip_B"/>
    <property type="match status" value="1"/>
</dbReference>
<keyword evidence="9" id="KW-1185">Reference proteome</keyword>
<evidence type="ECO:0000256" key="4">
    <source>
        <dbReference type="ARBA" id="ARBA00022963"/>
    </source>
</evidence>
<reference evidence="9" key="1">
    <citation type="submission" date="2003-08" db="EMBL/GenBank/DDBJ databases">
        <authorList>
            <person name="Birren B."/>
            <person name="Nusbaum C."/>
            <person name="Abebe A."/>
            <person name="Abouelleil A."/>
            <person name="Adekoya E."/>
            <person name="Ait-zahra M."/>
            <person name="Allen N."/>
            <person name="Allen T."/>
            <person name="An P."/>
            <person name="Anderson M."/>
            <person name="Anderson S."/>
            <person name="Arachchi H."/>
            <person name="Armbruster J."/>
            <person name="Bachantsang P."/>
            <person name="Baldwin J."/>
            <person name="Barry A."/>
            <person name="Bayul T."/>
            <person name="Blitshsteyn B."/>
            <person name="Bloom T."/>
            <person name="Blye J."/>
            <person name="Boguslavskiy L."/>
            <person name="Borowsky M."/>
            <person name="Boukhgalter B."/>
            <person name="Brunache A."/>
            <person name="Butler J."/>
            <person name="Calixte N."/>
            <person name="Calvo S."/>
            <person name="Camarata J."/>
            <person name="Campo K."/>
            <person name="Chang J."/>
            <person name="Cheshatsang Y."/>
            <person name="Citroen M."/>
            <person name="Collymore A."/>
            <person name="Considine T."/>
            <person name="Cook A."/>
            <person name="Cooke P."/>
            <person name="Corum B."/>
            <person name="Cuomo C."/>
            <person name="David R."/>
            <person name="Dawoe T."/>
            <person name="Degray S."/>
            <person name="Dodge S."/>
            <person name="Dooley K."/>
            <person name="Dorje P."/>
            <person name="Dorjee K."/>
            <person name="Dorris L."/>
            <person name="Duffey N."/>
            <person name="Dupes A."/>
            <person name="Elkins T."/>
            <person name="Engels R."/>
            <person name="Erickson J."/>
            <person name="Farina A."/>
            <person name="Faro S."/>
            <person name="Ferreira P."/>
            <person name="Fischer H."/>
            <person name="Fitzgerald M."/>
            <person name="Foley K."/>
            <person name="Gage D."/>
            <person name="Galagan J."/>
            <person name="Gearin G."/>
            <person name="Gnerre S."/>
            <person name="Gnirke A."/>
            <person name="Goyette A."/>
            <person name="Graham J."/>
            <person name="Grandbois E."/>
            <person name="Gyaltsen K."/>
            <person name="Hafez N."/>
            <person name="Hagopian D."/>
            <person name="Hagos B."/>
            <person name="Hall J."/>
            <person name="Hatcher B."/>
            <person name="Heller A."/>
            <person name="Higgins H."/>
            <person name="Honan T."/>
            <person name="Horn A."/>
            <person name="Houde N."/>
            <person name="Hughes L."/>
            <person name="Hulme W."/>
            <person name="Husby E."/>
            <person name="Iliev I."/>
            <person name="Jaffe D."/>
            <person name="Jones C."/>
            <person name="Kamal M."/>
            <person name="Kamat A."/>
            <person name="Kamvysselis M."/>
            <person name="Karlsson E."/>
            <person name="Kells C."/>
            <person name="Kieu A."/>
            <person name="Kisner P."/>
            <person name="Kodira C."/>
            <person name="Kulbokas E."/>
            <person name="Labutti K."/>
            <person name="Lama D."/>
            <person name="Landers T."/>
            <person name="Leger J."/>
            <person name="Levine S."/>
            <person name="Lewis D."/>
            <person name="Lewis T."/>
            <person name="Lindblad-toh K."/>
            <person name="Liu X."/>
            <person name="Lokyitsang T."/>
            <person name="Lokyitsang Y."/>
            <person name="Lucien O."/>
            <person name="Lui A."/>
            <person name="Ma L.J."/>
            <person name="Mabbitt R."/>
            <person name="Macdonald J."/>
            <person name="Maclean C."/>
            <person name="Major J."/>
            <person name="Manning J."/>
            <person name="Marabella R."/>
            <person name="Maru K."/>
            <person name="Matthews C."/>
            <person name="Mauceli E."/>
            <person name="Mccarthy M."/>
            <person name="Mcdonough S."/>
            <person name="Mcghee T."/>
            <person name="Meldrim J."/>
            <person name="Meneus L."/>
            <person name="Mesirov J."/>
            <person name="Mihalev A."/>
            <person name="Mihova T."/>
            <person name="Mikkelsen T."/>
            <person name="Mlenga V."/>
            <person name="Moru K."/>
            <person name="Mozes J."/>
            <person name="Mulrain L."/>
            <person name="Munson G."/>
            <person name="Naylor J."/>
            <person name="Newes C."/>
            <person name="Nguyen C."/>
            <person name="Nguyen N."/>
            <person name="Nguyen T."/>
            <person name="Nicol R."/>
            <person name="Nielsen C."/>
            <person name="Nizzari M."/>
            <person name="Norbu C."/>
            <person name="Norbu N."/>
            <person name="O'donnell P."/>
            <person name="Okoawo O."/>
            <person name="O'leary S."/>
            <person name="Omotosho B."/>
            <person name="O'neill K."/>
            <person name="Osman S."/>
            <person name="Parker S."/>
            <person name="Perrin D."/>
            <person name="Phunkhang P."/>
            <person name="Piqani B."/>
            <person name="Purcell S."/>
            <person name="Rachupka T."/>
            <person name="Ramasamy U."/>
            <person name="Rameau R."/>
            <person name="Ray V."/>
            <person name="Raymond C."/>
            <person name="Retta R."/>
            <person name="Richardson S."/>
            <person name="Rise C."/>
            <person name="Rodriguez J."/>
            <person name="Rogers J."/>
            <person name="Rogov P."/>
            <person name="Rutman M."/>
            <person name="Schupbach R."/>
            <person name="Seaman C."/>
            <person name="Settipalli S."/>
            <person name="Sharpe T."/>
            <person name="Sheridan J."/>
            <person name="Sherpa N."/>
            <person name="Shi J."/>
            <person name="Smirnov S."/>
            <person name="Smith C."/>
            <person name="Sougnez C."/>
            <person name="Spencer B."/>
            <person name="Stalker J."/>
            <person name="Stange-thomann N."/>
            <person name="Stavropoulos S."/>
            <person name="Stetson K."/>
            <person name="Stone C."/>
            <person name="Stone S."/>
            <person name="Stubbs M."/>
            <person name="Talamas J."/>
            <person name="Tchuinga P."/>
            <person name="Tenzing P."/>
            <person name="Tesfaye S."/>
            <person name="Theodore J."/>
            <person name="Thoulutsang Y."/>
            <person name="Topham K."/>
            <person name="Towey S."/>
            <person name="Tsamla T."/>
            <person name="Tsomo N."/>
            <person name="Vallee D."/>
            <person name="Vassiliev H."/>
            <person name="Venkataraman V."/>
            <person name="Vinson J."/>
            <person name="Vo A."/>
            <person name="Wade C."/>
            <person name="Wang S."/>
            <person name="Wangchuk T."/>
            <person name="Wangdi T."/>
            <person name="Whittaker C."/>
            <person name="Wilkinson J."/>
            <person name="Wu Y."/>
            <person name="Wyman D."/>
            <person name="Yadav S."/>
            <person name="Yang S."/>
            <person name="Yang X."/>
            <person name="Yeager S."/>
            <person name="Yee E."/>
            <person name="Young G."/>
            <person name="Zainoun J."/>
            <person name="Zembeck L."/>
            <person name="Zimmer A."/>
            <person name="Zody M."/>
            <person name="Lander E."/>
        </authorList>
    </citation>
    <scope>NUCLEOTIDE SEQUENCE [LARGE SCALE GENOMIC DNA]</scope>
</reference>
<dbReference type="PANTHER" id="PTHR12370">
    <property type="entry name" value="PHOSPHOLIPASE B-RELATED"/>
    <property type="match status" value="1"/>
</dbReference>
<dbReference type="GO" id="GO:0009395">
    <property type="term" value="P:phospholipid catabolic process"/>
    <property type="evidence" value="ECO:0007669"/>
    <property type="project" value="TreeGrafter"/>
</dbReference>
<dbReference type="InterPro" id="IPR007000">
    <property type="entry name" value="PLipase_B-like"/>
</dbReference>
<dbReference type="InParanoid" id="H2Y3Z1"/>
<keyword evidence="6" id="KW-0325">Glycoprotein</keyword>
<evidence type="ECO:0000256" key="7">
    <source>
        <dbReference type="RuleBase" id="RU364138"/>
    </source>
</evidence>
<name>H2Y3Z1_CIOSA</name>
<reference evidence="8" key="3">
    <citation type="submission" date="2025-09" db="UniProtKB">
        <authorList>
            <consortium name="Ensembl"/>
        </authorList>
    </citation>
    <scope>IDENTIFICATION</scope>
</reference>
<keyword evidence="4 7" id="KW-0442">Lipid degradation</keyword>
<comment type="similarity">
    <text evidence="1 7">Belongs to the phospholipase B-like family.</text>
</comment>
<organism evidence="8 9">
    <name type="scientific">Ciona savignyi</name>
    <name type="common">Pacific transparent sea squirt</name>
    <dbReference type="NCBI Taxonomy" id="51511"/>
    <lineage>
        <taxon>Eukaryota</taxon>
        <taxon>Metazoa</taxon>
        <taxon>Chordata</taxon>
        <taxon>Tunicata</taxon>
        <taxon>Ascidiacea</taxon>
        <taxon>Phlebobranchia</taxon>
        <taxon>Cionidae</taxon>
        <taxon>Ciona</taxon>
    </lineage>
</organism>
<keyword evidence="5 7" id="KW-0443">Lipid metabolism</keyword>
<dbReference type="FunCoup" id="H2Y3Z1">
    <property type="interactions" value="5"/>
</dbReference>
<dbReference type="GeneTree" id="ENSGT00530000063509"/>
<evidence type="ECO:0000256" key="3">
    <source>
        <dbReference type="ARBA" id="ARBA00022801"/>
    </source>
</evidence>
<dbReference type="GO" id="GO:0004620">
    <property type="term" value="F:phospholipase activity"/>
    <property type="evidence" value="ECO:0007669"/>
    <property type="project" value="InterPro"/>
</dbReference>
<comment type="function">
    <text evidence="7">Putative phospholipase.</text>
</comment>
<evidence type="ECO:0000313" key="8">
    <source>
        <dbReference type="Ensembl" id="ENSCSAVP00000000039.1"/>
    </source>
</evidence>